<keyword evidence="2" id="KW-1185">Reference proteome</keyword>
<gene>
    <name evidence="1" type="ORF">A9C19_08525</name>
</gene>
<dbReference type="KEGG" id="bwh:A9C19_08525"/>
<dbReference type="SUPFAM" id="SSF55961">
    <property type="entry name" value="Bet v1-like"/>
    <property type="match status" value="1"/>
</dbReference>
<organism evidence="1 2">
    <name type="scientific">Bacillus weihaiensis</name>
    <dbReference type="NCBI Taxonomy" id="1547283"/>
    <lineage>
        <taxon>Bacteria</taxon>
        <taxon>Bacillati</taxon>
        <taxon>Bacillota</taxon>
        <taxon>Bacilli</taxon>
        <taxon>Bacillales</taxon>
        <taxon>Bacillaceae</taxon>
        <taxon>Bacillus</taxon>
    </lineage>
</organism>
<name>A0A1L3MR30_9BACI</name>
<dbReference type="OrthoDB" id="2374625at2"/>
<dbReference type="Proteomes" id="UP000181936">
    <property type="component" value="Chromosome"/>
</dbReference>
<reference evidence="1 2" key="1">
    <citation type="journal article" date="2016" name="Sci. Rep.">
        <title>Complete genome sequence and transcriptomic analysis of a novel marine strain Bacillus weihaiensis reveals the mechanism of brown algae degradation.</title>
        <authorList>
            <person name="Zhu Y."/>
            <person name="Chen P."/>
            <person name="Bao Y."/>
            <person name="Men Y."/>
            <person name="Zeng Y."/>
            <person name="Yang J."/>
            <person name="Sun J."/>
            <person name="Sun Y."/>
        </authorList>
    </citation>
    <scope>NUCLEOTIDE SEQUENCE [LARGE SCALE GENOMIC DNA]</scope>
    <source>
        <strain evidence="1 2">Alg07</strain>
    </source>
</reference>
<dbReference type="CDD" id="cd07812">
    <property type="entry name" value="SRPBCC"/>
    <property type="match status" value="1"/>
</dbReference>
<dbReference type="AlphaFoldDB" id="A0A1L3MR30"/>
<dbReference type="InterPro" id="IPR023393">
    <property type="entry name" value="START-like_dom_sf"/>
</dbReference>
<evidence type="ECO:0000313" key="2">
    <source>
        <dbReference type="Proteomes" id="UP000181936"/>
    </source>
</evidence>
<protein>
    <submittedName>
        <fullName evidence="1">Carbon monoxide dehydrogenase</fullName>
    </submittedName>
</protein>
<dbReference type="InterPro" id="IPR010419">
    <property type="entry name" value="CO_DH_gsu"/>
</dbReference>
<dbReference type="EMBL" id="CP016020">
    <property type="protein sequence ID" value="APH04786.1"/>
    <property type="molecule type" value="Genomic_DNA"/>
</dbReference>
<proteinExistence type="predicted"/>
<sequence length="150" mass="17219">MPSDLYQVEVKLPIHEVWNFVRVIDNWAPLVPGYINHETLNDHESIWRFKTDMGFIKKKVELKVIITNWDEPSKVTFELEGISEKISGDGYFLGEVVDSKTTLMNGYLNLSSESKLSKMINAKLKKNVSEMTEELTKAVAENLVQLTNTR</sequence>
<dbReference type="Pfam" id="PF06240">
    <property type="entry name" value="COXG"/>
    <property type="match status" value="1"/>
</dbReference>
<dbReference type="RefSeq" id="WP_072579579.1">
    <property type="nucleotide sequence ID" value="NZ_CP016020.1"/>
</dbReference>
<evidence type="ECO:0000313" key="1">
    <source>
        <dbReference type="EMBL" id="APH04786.1"/>
    </source>
</evidence>
<dbReference type="Gene3D" id="3.30.530.20">
    <property type="match status" value="1"/>
</dbReference>
<accession>A0A1L3MR30</accession>